<dbReference type="PRINTS" id="PR00420">
    <property type="entry name" value="RNGMNOXGNASE"/>
</dbReference>
<dbReference type="RefSeq" id="WP_103704777.1">
    <property type="nucleotide sequence ID" value="NZ_PQGA01000006.1"/>
</dbReference>
<evidence type="ECO:0000256" key="2">
    <source>
        <dbReference type="ARBA" id="ARBA00022630"/>
    </source>
</evidence>
<dbReference type="AlphaFoldDB" id="A0A2S4M9V3"/>
<accession>A0A2S4M9V3</accession>
<gene>
    <name evidence="6" type="ORF">B0G62_10660</name>
</gene>
<feature type="region of interest" description="Disordered" evidence="4">
    <location>
        <begin position="379"/>
        <end position="398"/>
    </location>
</feature>
<name>A0A2S4M9V3_9BURK</name>
<dbReference type="Pfam" id="PF21274">
    <property type="entry name" value="Rng_hyd_C"/>
    <property type="match status" value="1"/>
</dbReference>
<proteinExistence type="predicted"/>
<dbReference type="InterPro" id="IPR036188">
    <property type="entry name" value="FAD/NAD-bd_sf"/>
</dbReference>
<evidence type="ECO:0000256" key="1">
    <source>
        <dbReference type="ARBA" id="ARBA00001974"/>
    </source>
</evidence>
<reference evidence="6 7" key="1">
    <citation type="submission" date="2018-01" db="EMBL/GenBank/DDBJ databases">
        <title>Genomic Encyclopedia of Type Strains, Phase III (KMG-III): the genomes of soil and plant-associated and newly described type strains.</title>
        <authorList>
            <person name="Whitman W."/>
        </authorList>
    </citation>
    <scope>NUCLEOTIDE SEQUENCE [LARGE SCALE GENOMIC DNA]</scope>
    <source>
        <strain evidence="6 7">JCM 18070</strain>
    </source>
</reference>
<keyword evidence="2" id="KW-0285">Flavoprotein</keyword>
<evidence type="ECO:0000259" key="5">
    <source>
        <dbReference type="Pfam" id="PF01494"/>
    </source>
</evidence>
<keyword evidence="3" id="KW-0274">FAD</keyword>
<evidence type="ECO:0000313" key="6">
    <source>
        <dbReference type="EMBL" id="POR51526.1"/>
    </source>
</evidence>
<evidence type="ECO:0000256" key="4">
    <source>
        <dbReference type="SAM" id="MobiDB-lite"/>
    </source>
</evidence>
<keyword evidence="7" id="KW-1185">Reference proteome</keyword>
<dbReference type="Pfam" id="PF01494">
    <property type="entry name" value="FAD_binding_3"/>
    <property type="match status" value="1"/>
</dbReference>
<comment type="caution">
    <text evidence="6">The sequence shown here is derived from an EMBL/GenBank/DDBJ whole genome shotgun (WGS) entry which is preliminary data.</text>
</comment>
<feature type="compositionally biased region" description="Low complexity" evidence="4">
    <location>
        <begin position="379"/>
        <end position="390"/>
    </location>
</feature>
<feature type="domain" description="FAD-binding" evidence="5">
    <location>
        <begin position="13"/>
        <end position="367"/>
    </location>
</feature>
<dbReference type="GO" id="GO:0071949">
    <property type="term" value="F:FAD binding"/>
    <property type="evidence" value="ECO:0007669"/>
    <property type="project" value="InterPro"/>
</dbReference>
<comment type="cofactor">
    <cofactor evidence="1">
        <name>FAD</name>
        <dbReference type="ChEBI" id="CHEBI:57692"/>
    </cofactor>
</comment>
<dbReference type="PANTHER" id="PTHR43004:SF19">
    <property type="entry name" value="BINDING MONOOXYGENASE, PUTATIVE (JCVI)-RELATED"/>
    <property type="match status" value="1"/>
</dbReference>
<dbReference type="Gene3D" id="3.50.50.60">
    <property type="entry name" value="FAD/NAD(P)-binding domain"/>
    <property type="match status" value="1"/>
</dbReference>
<sequence length="556" mass="60817">MKSESAHAVPETIPVLVVGGGPIGSALSIELRLHGIDVLVVERDAEIRLGHPKARSNNMRSLEHYRRWGISDALRAHAWTTRDPQQRLVIAETLLAEPLGAYTLRYGRHAEEARDLAAEPSLSVPQPVTMRILRERSIELGAQWRLGWEAVEIVQDDRSAVVQLRAPDGHLHTVRAAYVVGCDGPGSLVRRAAGIERNGDAPLHRQMSYVVRSEGHKIADLTAGPGYDALGMLAIFNTSASSIISIPDDELWGFGISVQDEREPTRAEIARYGQQLLGAEARIEVVSESSYQVLTRVATRYRTGRLFLAGDAAHVCPPTGGHNMNVGIGDAADLGWKLAAVLHGLGGEALLDSYDAERRPVGERVSRSALDNSRALTAAAQSVAASRPPATVDTPRSRAQRGEALYRLTYAEWNTHGVVLDQRYDTSAWVVPDATSAPDWSETEYWPHARPGHRAPHILLDGDTPLYDRLGPWFTLLDSGAAPEETTRFLETAQRMGMPVTHLAVPQERTQAHYSAPLTLIRPDQHVAWQGHASDDAQAVIRRVLSLSTQHAQLPA</sequence>
<dbReference type="Gene3D" id="3.30.9.10">
    <property type="entry name" value="D-Amino Acid Oxidase, subunit A, domain 2"/>
    <property type="match status" value="1"/>
</dbReference>
<protein>
    <submittedName>
        <fullName evidence="6">2-polyprenyl-6-methoxyphenol hydroxylase-like FAD-dependent oxidoreductase</fullName>
    </submittedName>
</protein>
<dbReference type="PANTHER" id="PTHR43004">
    <property type="entry name" value="TRK SYSTEM POTASSIUM UPTAKE PROTEIN"/>
    <property type="match status" value="1"/>
</dbReference>
<evidence type="ECO:0000313" key="7">
    <source>
        <dbReference type="Proteomes" id="UP000237381"/>
    </source>
</evidence>
<dbReference type="GO" id="GO:0016709">
    <property type="term" value="F:oxidoreductase activity, acting on paired donors, with incorporation or reduction of molecular oxygen, NAD(P)H as one donor, and incorporation of one atom of oxygen"/>
    <property type="evidence" value="ECO:0007669"/>
    <property type="project" value="UniProtKB-ARBA"/>
</dbReference>
<dbReference type="OrthoDB" id="3443359at2"/>
<dbReference type="Proteomes" id="UP000237381">
    <property type="component" value="Unassembled WGS sequence"/>
</dbReference>
<evidence type="ECO:0000256" key="3">
    <source>
        <dbReference type="ARBA" id="ARBA00022827"/>
    </source>
</evidence>
<dbReference type="InterPro" id="IPR002938">
    <property type="entry name" value="FAD-bd"/>
</dbReference>
<dbReference type="EMBL" id="PQGA01000006">
    <property type="protein sequence ID" value="POR51526.1"/>
    <property type="molecule type" value="Genomic_DNA"/>
</dbReference>
<organism evidence="6 7">
    <name type="scientific">Paraburkholderia eburnea</name>
    <dbReference type="NCBI Taxonomy" id="1189126"/>
    <lineage>
        <taxon>Bacteria</taxon>
        <taxon>Pseudomonadati</taxon>
        <taxon>Pseudomonadota</taxon>
        <taxon>Betaproteobacteria</taxon>
        <taxon>Burkholderiales</taxon>
        <taxon>Burkholderiaceae</taxon>
        <taxon>Paraburkholderia</taxon>
    </lineage>
</organism>
<dbReference type="InterPro" id="IPR050641">
    <property type="entry name" value="RIFMO-like"/>
</dbReference>
<dbReference type="SUPFAM" id="SSF51905">
    <property type="entry name" value="FAD/NAD(P)-binding domain"/>
    <property type="match status" value="1"/>
</dbReference>
<dbReference type="Gene3D" id="3.40.30.120">
    <property type="match status" value="1"/>
</dbReference>